<keyword evidence="1" id="KW-1133">Transmembrane helix</keyword>
<protein>
    <submittedName>
        <fullName evidence="3">(raccoon dog) hypothetical protein</fullName>
    </submittedName>
</protein>
<reference evidence="3" key="1">
    <citation type="submission" date="2020-12" db="EMBL/GenBank/DDBJ databases">
        <authorList>
            <consortium name="Molecular Ecology Group"/>
        </authorList>
    </citation>
    <scope>NUCLEOTIDE SEQUENCE</scope>
    <source>
        <strain evidence="3">TBG_1078</strain>
    </source>
</reference>
<evidence type="ECO:0000313" key="3">
    <source>
        <dbReference type="EMBL" id="CAD7688241.1"/>
    </source>
</evidence>
<evidence type="ECO:0000313" key="4">
    <source>
        <dbReference type="Proteomes" id="UP000645828"/>
    </source>
</evidence>
<comment type="caution">
    <text evidence="3">The sequence shown here is derived from an EMBL/GenBank/DDBJ whole genome shotgun (WGS) entry which is preliminary data.</text>
</comment>
<proteinExistence type="predicted"/>
<dbReference type="EMBL" id="CAJHUB010000765">
    <property type="protein sequence ID" value="CAD7688241.1"/>
    <property type="molecule type" value="Genomic_DNA"/>
</dbReference>
<feature type="transmembrane region" description="Helical" evidence="1">
    <location>
        <begin position="167"/>
        <end position="184"/>
    </location>
</feature>
<dbReference type="AlphaFoldDB" id="A0A811ZHV3"/>
<gene>
    <name evidence="2" type="ORF">NYPRO_LOCUS12076</name>
    <name evidence="3" type="ORF">NYPRO_LOCUS21034</name>
</gene>
<accession>A0A811ZHV3</accession>
<dbReference type="Proteomes" id="UP000645828">
    <property type="component" value="Unassembled WGS sequence"/>
</dbReference>
<dbReference type="EMBL" id="CAJHUB010000711">
    <property type="protein sequence ID" value="CAD7679277.1"/>
    <property type="molecule type" value="Genomic_DNA"/>
</dbReference>
<evidence type="ECO:0000313" key="2">
    <source>
        <dbReference type="EMBL" id="CAD7679277.1"/>
    </source>
</evidence>
<name>A0A811ZHV3_NYCPR</name>
<keyword evidence="4" id="KW-1185">Reference proteome</keyword>
<organism evidence="3 4">
    <name type="scientific">Nyctereutes procyonoides</name>
    <name type="common">Raccoon dog</name>
    <name type="synonym">Canis procyonoides</name>
    <dbReference type="NCBI Taxonomy" id="34880"/>
    <lineage>
        <taxon>Eukaryota</taxon>
        <taxon>Metazoa</taxon>
        <taxon>Chordata</taxon>
        <taxon>Craniata</taxon>
        <taxon>Vertebrata</taxon>
        <taxon>Euteleostomi</taxon>
        <taxon>Mammalia</taxon>
        <taxon>Eutheria</taxon>
        <taxon>Laurasiatheria</taxon>
        <taxon>Carnivora</taxon>
        <taxon>Caniformia</taxon>
        <taxon>Canidae</taxon>
        <taxon>Nyctereutes</taxon>
    </lineage>
</organism>
<keyword evidence="1" id="KW-0472">Membrane</keyword>
<sequence>MCEGNPLRHSILAQGWVTTTMIVSSPGPTAGSLMQELFSQAEDHELEGNLSSNPIHLCPYKKGKFGHRDTLAKREHHVKIKAEVRGMLVQAQEHLTCQPPNRSQHPTLDGGNPLLEKSQVNQTRKLAELRAASLCLKATEGVWGTVVPGSFQGSVWMRESAQLFQQIILFVFVFVFPLSFPAVYHTTVETI</sequence>
<evidence type="ECO:0000256" key="1">
    <source>
        <dbReference type="SAM" id="Phobius"/>
    </source>
</evidence>
<keyword evidence="1" id="KW-0812">Transmembrane</keyword>